<dbReference type="EMBL" id="LHQQ01000026">
    <property type="protein sequence ID" value="KOS46650.1"/>
    <property type="molecule type" value="Genomic_DNA"/>
</dbReference>
<evidence type="ECO:0000313" key="2">
    <source>
        <dbReference type="Proteomes" id="UP000037696"/>
    </source>
</evidence>
<reference evidence="1 2" key="1">
    <citation type="submission" date="2015-08" db="EMBL/GenBank/DDBJ databases">
        <title>Genome sequencing of Penicillium nordicum.</title>
        <authorList>
            <person name="Nguyen H.D."/>
            <person name="Seifert K.A."/>
        </authorList>
    </citation>
    <scope>NUCLEOTIDE SEQUENCE [LARGE SCALE GENOMIC DNA]</scope>
    <source>
        <strain evidence="1 2">DAOMC 185683</strain>
    </source>
</reference>
<organism evidence="1 2">
    <name type="scientific">Penicillium nordicum</name>
    <dbReference type="NCBI Taxonomy" id="229535"/>
    <lineage>
        <taxon>Eukaryota</taxon>
        <taxon>Fungi</taxon>
        <taxon>Dikarya</taxon>
        <taxon>Ascomycota</taxon>
        <taxon>Pezizomycotina</taxon>
        <taxon>Eurotiomycetes</taxon>
        <taxon>Eurotiomycetidae</taxon>
        <taxon>Eurotiales</taxon>
        <taxon>Aspergillaceae</taxon>
        <taxon>Penicillium</taxon>
    </lineage>
</organism>
<proteinExistence type="predicted"/>
<gene>
    <name evidence="1" type="ORF">ACN38_g2394</name>
</gene>
<accession>A0A0M8PFJ0</accession>
<evidence type="ECO:0000313" key="1">
    <source>
        <dbReference type="EMBL" id="KOS46650.1"/>
    </source>
</evidence>
<protein>
    <submittedName>
        <fullName evidence="1">Uncharacterized protein</fullName>
    </submittedName>
</protein>
<comment type="caution">
    <text evidence="1">The sequence shown here is derived from an EMBL/GenBank/DDBJ whole genome shotgun (WGS) entry which is preliminary data.</text>
</comment>
<keyword evidence="2" id="KW-1185">Reference proteome</keyword>
<name>A0A0M8PFJ0_9EURO</name>
<sequence length="69" mass="7809">MKGHIKQMYRRLISNRRLEYSQASLENLQRGTSEFSLSGFVCCIGSCCSTPNLWTVDSLLPYVSGFKLS</sequence>
<dbReference type="Proteomes" id="UP000037696">
    <property type="component" value="Unassembled WGS sequence"/>
</dbReference>
<dbReference type="AlphaFoldDB" id="A0A0M8PFJ0"/>